<dbReference type="Proteomes" id="UP000824469">
    <property type="component" value="Unassembled WGS sequence"/>
</dbReference>
<sequence>MNPLPNLVDESPVALDSIRRSIGGEDPVQQVDLLIDFSEMKASKDQMSVVSRGESSKPIEVSPHLPEANE</sequence>
<dbReference type="EMBL" id="JAHRHJ020003813">
    <property type="protein sequence ID" value="KAH9290323.1"/>
    <property type="molecule type" value="Genomic_DNA"/>
</dbReference>
<keyword evidence="3" id="KW-1185">Reference proteome</keyword>
<dbReference type="AlphaFoldDB" id="A0AA38C0R2"/>
<evidence type="ECO:0000256" key="1">
    <source>
        <dbReference type="SAM" id="MobiDB-lite"/>
    </source>
</evidence>
<evidence type="ECO:0000313" key="2">
    <source>
        <dbReference type="EMBL" id="KAH9290323.1"/>
    </source>
</evidence>
<name>A0AA38C0R2_TAXCH</name>
<feature type="region of interest" description="Disordered" evidence="1">
    <location>
        <begin position="44"/>
        <end position="70"/>
    </location>
</feature>
<proteinExistence type="predicted"/>
<comment type="caution">
    <text evidence="2">The sequence shown here is derived from an EMBL/GenBank/DDBJ whole genome shotgun (WGS) entry which is preliminary data.</text>
</comment>
<gene>
    <name evidence="2" type="ORF">KI387_034440</name>
</gene>
<protein>
    <submittedName>
        <fullName evidence="2">Uncharacterized protein</fullName>
    </submittedName>
</protein>
<reference evidence="2 3" key="1">
    <citation type="journal article" date="2021" name="Nat. Plants">
        <title>The Taxus genome provides insights into paclitaxel biosynthesis.</title>
        <authorList>
            <person name="Xiong X."/>
            <person name="Gou J."/>
            <person name="Liao Q."/>
            <person name="Li Y."/>
            <person name="Zhou Q."/>
            <person name="Bi G."/>
            <person name="Li C."/>
            <person name="Du R."/>
            <person name="Wang X."/>
            <person name="Sun T."/>
            <person name="Guo L."/>
            <person name="Liang H."/>
            <person name="Lu P."/>
            <person name="Wu Y."/>
            <person name="Zhang Z."/>
            <person name="Ro D.K."/>
            <person name="Shang Y."/>
            <person name="Huang S."/>
            <person name="Yan J."/>
        </authorList>
    </citation>
    <scope>NUCLEOTIDE SEQUENCE [LARGE SCALE GENOMIC DNA]</scope>
    <source>
        <strain evidence="2">Ta-2019</strain>
    </source>
</reference>
<evidence type="ECO:0000313" key="3">
    <source>
        <dbReference type="Proteomes" id="UP000824469"/>
    </source>
</evidence>
<accession>A0AA38C0R2</accession>
<organism evidence="2 3">
    <name type="scientific">Taxus chinensis</name>
    <name type="common">Chinese yew</name>
    <name type="synonym">Taxus wallichiana var. chinensis</name>
    <dbReference type="NCBI Taxonomy" id="29808"/>
    <lineage>
        <taxon>Eukaryota</taxon>
        <taxon>Viridiplantae</taxon>
        <taxon>Streptophyta</taxon>
        <taxon>Embryophyta</taxon>
        <taxon>Tracheophyta</taxon>
        <taxon>Spermatophyta</taxon>
        <taxon>Pinopsida</taxon>
        <taxon>Pinidae</taxon>
        <taxon>Conifers II</taxon>
        <taxon>Cupressales</taxon>
        <taxon>Taxaceae</taxon>
        <taxon>Taxus</taxon>
    </lineage>
</organism>
<feature type="non-terminal residue" evidence="2">
    <location>
        <position position="1"/>
    </location>
</feature>